<dbReference type="Pfam" id="PF22633">
    <property type="entry name" value="F5_F8_type_C_2"/>
    <property type="match status" value="2"/>
</dbReference>
<feature type="domain" description="Fucolectin tachylectin-4 pentraxin-1" evidence="8">
    <location>
        <begin position="24"/>
        <end position="168"/>
    </location>
</feature>
<dbReference type="AlphaFoldDB" id="A0A671P0D7"/>
<dbReference type="SMART" id="SM00607">
    <property type="entry name" value="FTP"/>
    <property type="match status" value="2"/>
</dbReference>
<dbReference type="PANTHER" id="PTHR45713">
    <property type="entry name" value="FTP DOMAIN-CONTAINING PROTEIN"/>
    <property type="match status" value="1"/>
</dbReference>
<dbReference type="SUPFAM" id="SSF49785">
    <property type="entry name" value="Galactose-binding domain-like"/>
    <property type="match status" value="2"/>
</dbReference>
<evidence type="ECO:0000256" key="7">
    <source>
        <dbReference type="ARBA" id="ARBA00023157"/>
    </source>
</evidence>
<dbReference type="GO" id="GO:0046872">
    <property type="term" value="F:metal ion binding"/>
    <property type="evidence" value="ECO:0007669"/>
    <property type="project" value="UniProtKB-KW"/>
</dbReference>
<dbReference type="Gene3D" id="2.60.120.260">
    <property type="entry name" value="Galactose-binding domain-like"/>
    <property type="match status" value="2"/>
</dbReference>
<reference evidence="9" key="1">
    <citation type="submission" date="2025-08" db="UniProtKB">
        <authorList>
            <consortium name="Ensembl"/>
        </authorList>
    </citation>
    <scope>IDENTIFICATION</scope>
</reference>
<dbReference type="InterPro" id="IPR006585">
    <property type="entry name" value="FTP1"/>
</dbReference>
<evidence type="ECO:0000256" key="2">
    <source>
        <dbReference type="ARBA" id="ARBA00010147"/>
    </source>
</evidence>
<evidence type="ECO:0000259" key="8">
    <source>
        <dbReference type="SMART" id="SM00607"/>
    </source>
</evidence>
<evidence type="ECO:0000256" key="1">
    <source>
        <dbReference type="ARBA" id="ARBA00002219"/>
    </source>
</evidence>
<evidence type="ECO:0000256" key="3">
    <source>
        <dbReference type="ARBA" id="ARBA00011233"/>
    </source>
</evidence>
<evidence type="ECO:0000313" key="9">
    <source>
        <dbReference type="Ensembl" id="ENSSANP00000050778.1"/>
    </source>
</evidence>
<dbReference type="InterPro" id="IPR051941">
    <property type="entry name" value="BG_Antigen-Binding_Lectin"/>
</dbReference>
<dbReference type="GO" id="GO:0010185">
    <property type="term" value="P:regulation of cellular defense response"/>
    <property type="evidence" value="ECO:0007669"/>
    <property type="project" value="UniProtKB-ARBA"/>
</dbReference>
<dbReference type="InterPro" id="IPR008979">
    <property type="entry name" value="Galactose-bd-like_sf"/>
</dbReference>
<dbReference type="PANTHER" id="PTHR45713:SF11">
    <property type="entry name" value="FUCOLECTIN TACHYLECTIN-4 PENTRAXIN-1 DOMAIN-CONTAINING PROTEIN"/>
    <property type="match status" value="1"/>
</dbReference>
<dbReference type="GO" id="GO:0001868">
    <property type="term" value="P:regulation of complement activation, lectin pathway"/>
    <property type="evidence" value="ECO:0007669"/>
    <property type="project" value="UniProtKB-ARBA"/>
</dbReference>
<comment type="function">
    <text evidence="1">Acts as a defensive agent. Recognizes blood group fucosylated oligosaccharides including A, B, H and Lewis B-type antigens. Does not recognize Lewis A antigen and has low affinity for monovalent haptens.</text>
</comment>
<keyword evidence="5" id="KW-0430">Lectin</keyword>
<proteinExistence type="inferred from homology"/>
<organism evidence="9 10">
    <name type="scientific">Sinocyclocheilus anshuiensis</name>
    <dbReference type="NCBI Taxonomy" id="1608454"/>
    <lineage>
        <taxon>Eukaryota</taxon>
        <taxon>Metazoa</taxon>
        <taxon>Chordata</taxon>
        <taxon>Craniata</taxon>
        <taxon>Vertebrata</taxon>
        <taxon>Euteleostomi</taxon>
        <taxon>Actinopterygii</taxon>
        <taxon>Neopterygii</taxon>
        <taxon>Teleostei</taxon>
        <taxon>Ostariophysi</taxon>
        <taxon>Cypriniformes</taxon>
        <taxon>Cyprinidae</taxon>
        <taxon>Cyprininae</taxon>
        <taxon>Sinocyclocheilus</taxon>
    </lineage>
</organism>
<keyword evidence="6" id="KW-0106">Calcium</keyword>
<comment type="similarity">
    <text evidence="2">Belongs to the fucolectin family.</text>
</comment>
<keyword evidence="7" id="KW-1015">Disulfide bond</keyword>
<accession>A0A671P0D7</accession>
<keyword evidence="4" id="KW-0479">Metal-binding</keyword>
<dbReference type="GO" id="GO:0042806">
    <property type="term" value="F:fucose binding"/>
    <property type="evidence" value="ECO:0007669"/>
    <property type="project" value="UniProtKB-ARBA"/>
</dbReference>
<sequence length="309" mass="34098">MCGNFWYSCRSICFLLVWWNERPLHNVKLKGIAAQSSVFEYYRADRAVDGIKYAPGAASFCTGTNSEVNPWWRLNLLDNYYISTVTVTNRANCCPERLDGAEIRIVNSLENNGNNNPICAVITSIPAGASYSYSCPDMVGRYVNVVIPQETRFLALCEVEVYGSLPGNVAIGKNATQSPTHLAWEAEKAIDGIKNDRTKCSSTGYGNNSFWRLDLLNIYRVYTVVVTNRIDCCSEHLNGAEIRVGNSLKNNGNDNPKCAVISSIPAGVSYFYLCVGMVGRYVNLVIPGVMKVLTLCEVEVYGTGTTNIN</sequence>
<feature type="domain" description="Fucolectin tachylectin-4 pentraxin-1" evidence="8">
    <location>
        <begin position="169"/>
        <end position="309"/>
    </location>
</feature>
<evidence type="ECO:0000256" key="5">
    <source>
        <dbReference type="ARBA" id="ARBA00022734"/>
    </source>
</evidence>
<name>A0A671P0D7_9TELE</name>
<dbReference type="Proteomes" id="UP000472260">
    <property type="component" value="Unassembled WGS sequence"/>
</dbReference>
<reference evidence="9" key="2">
    <citation type="submission" date="2025-09" db="UniProtKB">
        <authorList>
            <consortium name="Ensembl"/>
        </authorList>
    </citation>
    <scope>IDENTIFICATION</scope>
</reference>
<keyword evidence="10" id="KW-1185">Reference proteome</keyword>
<evidence type="ECO:0000256" key="6">
    <source>
        <dbReference type="ARBA" id="ARBA00022837"/>
    </source>
</evidence>
<comment type="subunit">
    <text evidence="3">Homotrimer.</text>
</comment>
<protein>
    <recommendedName>
        <fullName evidence="8">Fucolectin tachylectin-4 pentraxin-1 domain-containing protein</fullName>
    </recommendedName>
</protein>
<dbReference type="Ensembl" id="ENSSANT00000053958.1">
    <property type="protein sequence ID" value="ENSSANP00000050778.1"/>
    <property type="gene ID" value="ENSSANG00000025438.1"/>
</dbReference>
<evidence type="ECO:0000313" key="10">
    <source>
        <dbReference type="Proteomes" id="UP000472260"/>
    </source>
</evidence>
<evidence type="ECO:0000256" key="4">
    <source>
        <dbReference type="ARBA" id="ARBA00022723"/>
    </source>
</evidence>